<dbReference type="SUPFAM" id="SSF52096">
    <property type="entry name" value="ClpP/crotonase"/>
    <property type="match status" value="1"/>
</dbReference>
<keyword evidence="3" id="KW-1185">Reference proteome</keyword>
<evidence type="ECO:0000313" key="2">
    <source>
        <dbReference type="EMBL" id="MBB5705310.1"/>
    </source>
</evidence>
<dbReference type="InterPro" id="IPR051053">
    <property type="entry name" value="ECH/Chromodomain_protein"/>
</dbReference>
<dbReference type="Gene3D" id="3.90.226.10">
    <property type="entry name" value="2-enoyl-CoA Hydratase, Chain A, domain 1"/>
    <property type="match status" value="1"/>
</dbReference>
<reference evidence="2 3" key="1">
    <citation type="submission" date="2020-08" db="EMBL/GenBank/DDBJ databases">
        <title>Genomic Encyclopedia of Type Strains, Phase IV (KMG-IV): sequencing the most valuable type-strain genomes for metagenomic binning, comparative biology and taxonomic classification.</title>
        <authorList>
            <person name="Goeker M."/>
        </authorList>
    </citation>
    <scope>NUCLEOTIDE SEQUENCE [LARGE SCALE GENOMIC DNA]</scope>
    <source>
        <strain evidence="2 3">DSM 27163</strain>
    </source>
</reference>
<protein>
    <submittedName>
        <fullName evidence="2">Enoyl-CoA hydratase/carnithine racemase</fullName>
    </submittedName>
</protein>
<dbReference type="AlphaFoldDB" id="A0A7W9B321"/>
<dbReference type="Pfam" id="PF00378">
    <property type="entry name" value="ECH_1"/>
    <property type="match status" value="1"/>
</dbReference>
<dbReference type="InterPro" id="IPR001753">
    <property type="entry name" value="Enoyl-CoA_hydra/iso"/>
</dbReference>
<dbReference type="InterPro" id="IPR014748">
    <property type="entry name" value="Enoyl-CoA_hydra_C"/>
</dbReference>
<dbReference type="NCBIfam" id="NF006109">
    <property type="entry name" value="PRK08260.1"/>
    <property type="match status" value="1"/>
</dbReference>
<evidence type="ECO:0000256" key="1">
    <source>
        <dbReference type="ARBA" id="ARBA00005254"/>
    </source>
</evidence>
<dbReference type="CDD" id="cd06558">
    <property type="entry name" value="crotonase-like"/>
    <property type="match status" value="1"/>
</dbReference>
<sequence length="293" mass="30928">MTKDFETLLFAVEDGVATITLNRPDRMNAFTPQMATDLIAAFDITDAEDAVKAVIVTGAGERAFCAGADLGAGGNTFDYNSYDGAEALPQANGVYRDIGGLVTLRIFDSLKPVIAAVNGASAGVGASMQLAMDIRIASTSARFGFVFARRGIAPDAAASWFLPRIVGIGTALAWTCSGRVLPAEEALARGLVQSLHAPDELMAAAQAIAREIVDNCAPVSVAVTRRLMWDMLGAAHPMDAHRADSRAIQARGLSADVKEGVTAFLEKRAPTYPDRVSDGLPDMYPGRSVPSFY</sequence>
<organism evidence="2 3">
    <name type="scientific">Sphingopyxis panaciterrulae</name>
    <dbReference type="NCBI Taxonomy" id="462372"/>
    <lineage>
        <taxon>Bacteria</taxon>
        <taxon>Pseudomonadati</taxon>
        <taxon>Pseudomonadota</taxon>
        <taxon>Alphaproteobacteria</taxon>
        <taxon>Sphingomonadales</taxon>
        <taxon>Sphingomonadaceae</taxon>
        <taxon>Sphingopyxis</taxon>
    </lineage>
</organism>
<gene>
    <name evidence="2" type="ORF">FHR21_000635</name>
</gene>
<dbReference type="Proteomes" id="UP000537161">
    <property type="component" value="Unassembled WGS sequence"/>
</dbReference>
<dbReference type="InterPro" id="IPR029045">
    <property type="entry name" value="ClpP/crotonase-like_dom_sf"/>
</dbReference>
<comment type="similarity">
    <text evidence="1">Belongs to the enoyl-CoA hydratase/isomerase family.</text>
</comment>
<dbReference type="PANTHER" id="PTHR43684:SF4">
    <property type="entry name" value="ENOYL-COA HYDRATASE_ISOMERASE FAMILY PROTEIN (AFU_ORTHOLOGUE AFUA_1G01890)"/>
    <property type="match status" value="1"/>
</dbReference>
<dbReference type="Gene3D" id="1.10.12.10">
    <property type="entry name" value="Lyase 2-enoyl-coa Hydratase, Chain A, domain 2"/>
    <property type="match status" value="1"/>
</dbReference>
<evidence type="ECO:0000313" key="3">
    <source>
        <dbReference type="Proteomes" id="UP000537161"/>
    </source>
</evidence>
<dbReference type="PANTHER" id="PTHR43684">
    <property type="match status" value="1"/>
</dbReference>
<dbReference type="EMBL" id="JACIJH010000001">
    <property type="protein sequence ID" value="MBB5705310.1"/>
    <property type="molecule type" value="Genomic_DNA"/>
</dbReference>
<proteinExistence type="inferred from homology"/>
<accession>A0A7W9B321</accession>
<dbReference type="RefSeq" id="WP_184095188.1">
    <property type="nucleotide sequence ID" value="NZ_JACIJH010000001.1"/>
</dbReference>
<name>A0A7W9B321_9SPHN</name>
<comment type="caution">
    <text evidence="2">The sequence shown here is derived from an EMBL/GenBank/DDBJ whole genome shotgun (WGS) entry which is preliminary data.</text>
</comment>
<dbReference type="GO" id="GO:0003824">
    <property type="term" value="F:catalytic activity"/>
    <property type="evidence" value="ECO:0007669"/>
    <property type="project" value="UniProtKB-ARBA"/>
</dbReference>